<dbReference type="OrthoDB" id="67965at2759"/>
<proteinExistence type="predicted"/>
<reference evidence="2" key="1">
    <citation type="journal article" date="2017" name="Genome Biol.">
        <title>Comparative genomics reveals high biological diversity and specific adaptations in the industrially and medically important fungal genus Aspergillus.</title>
        <authorList>
            <person name="de Vries R.P."/>
            <person name="Riley R."/>
            <person name="Wiebenga A."/>
            <person name="Aguilar-Osorio G."/>
            <person name="Amillis S."/>
            <person name="Uchima C.A."/>
            <person name="Anderluh G."/>
            <person name="Asadollahi M."/>
            <person name="Askin M."/>
            <person name="Barry K."/>
            <person name="Battaglia E."/>
            <person name="Bayram O."/>
            <person name="Benocci T."/>
            <person name="Braus-Stromeyer S.A."/>
            <person name="Caldana C."/>
            <person name="Canovas D."/>
            <person name="Cerqueira G.C."/>
            <person name="Chen F."/>
            <person name="Chen W."/>
            <person name="Choi C."/>
            <person name="Clum A."/>
            <person name="Dos Santos R.A."/>
            <person name="Damasio A.R."/>
            <person name="Diallinas G."/>
            <person name="Emri T."/>
            <person name="Fekete E."/>
            <person name="Flipphi M."/>
            <person name="Freyberg S."/>
            <person name="Gallo A."/>
            <person name="Gournas C."/>
            <person name="Habgood R."/>
            <person name="Hainaut M."/>
            <person name="Harispe M.L."/>
            <person name="Henrissat B."/>
            <person name="Hilden K.S."/>
            <person name="Hope R."/>
            <person name="Hossain A."/>
            <person name="Karabika E."/>
            <person name="Karaffa L."/>
            <person name="Karanyi Z."/>
            <person name="Krasevec N."/>
            <person name="Kuo A."/>
            <person name="Kusch H."/>
            <person name="LaButti K."/>
            <person name="Lagendijk E.L."/>
            <person name="Lapidus A."/>
            <person name="Levasseur A."/>
            <person name="Lindquist E."/>
            <person name="Lipzen A."/>
            <person name="Logrieco A.F."/>
            <person name="MacCabe A."/>
            <person name="Maekelae M.R."/>
            <person name="Malavazi I."/>
            <person name="Melin P."/>
            <person name="Meyer V."/>
            <person name="Mielnichuk N."/>
            <person name="Miskei M."/>
            <person name="Molnar A.P."/>
            <person name="Mule G."/>
            <person name="Ngan C.Y."/>
            <person name="Orejas M."/>
            <person name="Orosz E."/>
            <person name="Ouedraogo J.P."/>
            <person name="Overkamp K.M."/>
            <person name="Park H.-S."/>
            <person name="Perrone G."/>
            <person name="Piumi F."/>
            <person name="Punt P.J."/>
            <person name="Ram A.F."/>
            <person name="Ramon A."/>
            <person name="Rauscher S."/>
            <person name="Record E."/>
            <person name="Riano-Pachon D.M."/>
            <person name="Robert V."/>
            <person name="Roehrig J."/>
            <person name="Ruller R."/>
            <person name="Salamov A."/>
            <person name="Salih N.S."/>
            <person name="Samson R.A."/>
            <person name="Sandor E."/>
            <person name="Sanguinetti M."/>
            <person name="Schuetze T."/>
            <person name="Sepcic K."/>
            <person name="Shelest E."/>
            <person name="Sherlock G."/>
            <person name="Sophianopoulou V."/>
            <person name="Squina F.M."/>
            <person name="Sun H."/>
            <person name="Susca A."/>
            <person name="Todd R.B."/>
            <person name="Tsang A."/>
            <person name="Unkles S.E."/>
            <person name="van de Wiele N."/>
            <person name="van Rossen-Uffink D."/>
            <person name="Oliveira J.V."/>
            <person name="Vesth T.C."/>
            <person name="Visser J."/>
            <person name="Yu J.-H."/>
            <person name="Zhou M."/>
            <person name="Andersen M.R."/>
            <person name="Archer D.B."/>
            <person name="Baker S.E."/>
            <person name="Benoit I."/>
            <person name="Brakhage A.A."/>
            <person name="Braus G.H."/>
            <person name="Fischer R."/>
            <person name="Frisvad J.C."/>
            <person name="Goldman G.H."/>
            <person name="Houbraken J."/>
            <person name="Oakley B."/>
            <person name="Pocsi I."/>
            <person name="Scazzocchio C."/>
            <person name="Seiboth B."/>
            <person name="vanKuyk P.A."/>
            <person name="Wortman J."/>
            <person name="Dyer P.S."/>
            <person name="Grigoriev I.V."/>
        </authorList>
    </citation>
    <scope>NUCLEOTIDE SEQUENCE [LARGE SCALE GENOMIC DNA]</scope>
    <source>
        <strain evidence="2">DTO 134E9</strain>
    </source>
</reference>
<protein>
    <recommendedName>
        <fullName evidence="3">Steroid 5-alpha reductase C-terminal domain-containing protein</fullName>
    </recommendedName>
</protein>
<dbReference type="Pfam" id="PF06966">
    <property type="entry name" value="DUF1295"/>
    <property type="match status" value="1"/>
</dbReference>
<dbReference type="Proteomes" id="UP000184383">
    <property type="component" value="Unassembled WGS sequence"/>
</dbReference>
<keyword evidence="2" id="KW-1185">Reference proteome</keyword>
<dbReference type="EMBL" id="KV878216">
    <property type="protein sequence ID" value="OJJ31231.1"/>
    <property type="molecule type" value="Genomic_DNA"/>
</dbReference>
<gene>
    <name evidence="1" type="ORF">ASPWEDRAFT_118486</name>
</gene>
<accession>A0A1L9R8J5</accession>
<name>A0A1L9R8J5_ASPWE</name>
<dbReference type="PANTHER" id="PTHR32251">
    <property type="entry name" value="3-OXO-5-ALPHA-STEROID 4-DEHYDROGENASE"/>
    <property type="match status" value="1"/>
</dbReference>
<dbReference type="AlphaFoldDB" id="A0A1L9R8J5"/>
<dbReference type="PANTHER" id="PTHR32251:SF15">
    <property type="entry name" value="3-OXO-5-ALPHA-STEROID 4-DEHYDROGENASE (DUF1295)"/>
    <property type="match status" value="1"/>
</dbReference>
<evidence type="ECO:0000313" key="2">
    <source>
        <dbReference type="Proteomes" id="UP000184383"/>
    </source>
</evidence>
<dbReference type="Gene3D" id="1.20.120.1630">
    <property type="match status" value="1"/>
</dbReference>
<dbReference type="GeneID" id="63744676"/>
<sequence>MEAYGVSPVIDVDRAYNISHSHDLHLRTGDVGILRSTILPSFALHSGLSVASFIAAKATDRGEIKDWNWPSSQVINAWWSALGRPMYYNNISFTDAWSSLPWTEKVLLGGVTAWGTRLFYRIVSRTLARGKDDPRYDELKAKDPAGFWKTAFFKLFAPEAVFLTFISLPFTLPFCMTHSAISVDPDVSKSIRALGVGLFSAGFAMEVMADTQLELHRGERTDLCRHGVWSIVRHPNYLGDSLVHFSFILLNAANTFNPLVLLGPIANYVYLRFVGGDKQNEASQEERYEKEDPQKYAQLLSWRNEKNSFWPSVSELANPWTWAVLGSGFIGVFVEETARCYLA</sequence>
<evidence type="ECO:0008006" key="3">
    <source>
        <dbReference type="Google" id="ProtNLM"/>
    </source>
</evidence>
<evidence type="ECO:0000313" key="1">
    <source>
        <dbReference type="EMBL" id="OJJ31231.1"/>
    </source>
</evidence>
<dbReference type="VEuPathDB" id="FungiDB:ASPWEDRAFT_118486"/>
<dbReference type="InterPro" id="IPR010721">
    <property type="entry name" value="UstE-like"/>
</dbReference>
<organism evidence="1 2">
    <name type="scientific">Aspergillus wentii DTO 134E9</name>
    <dbReference type="NCBI Taxonomy" id="1073089"/>
    <lineage>
        <taxon>Eukaryota</taxon>
        <taxon>Fungi</taxon>
        <taxon>Dikarya</taxon>
        <taxon>Ascomycota</taxon>
        <taxon>Pezizomycotina</taxon>
        <taxon>Eurotiomycetes</taxon>
        <taxon>Eurotiomycetidae</taxon>
        <taxon>Eurotiales</taxon>
        <taxon>Aspergillaceae</taxon>
        <taxon>Aspergillus</taxon>
        <taxon>Aspergillus subgen. Cremei</taxon>
    </lineage>
</organism>
<dbReference type="GO" id="GO:0016020">
    <property type="term" value="C:membrane"/>
    <property type="evidence" value="ECO:0007669"/>
    <property type="project" value="TreeGrafter"/>
</dbReference>
<dbReference type="RefSeq" id="XP_040684908.1">
    <property type="nucleotide sequence ID" value="XM_040828828.1"/>
</dbReference>